<protein>
    <submittedName>
        <fullName evidence="1">Uncharacterized protein</fullName>
    </submittedName>
</protein>
<evidence type="ECO:0000313" key="1">
    <source>
        <dbReference type="EMBL" id="KAJ8639268.1"/>
    </source>
</evidence>
<accession>A0ACC2M1D0</accession>
<organism evidence="1 2">
    <name type="scientific">Persea americana</name>
    <name type="common">Avocado</name>
    <dbReference type="NCBI Taxonomy" id="3435"/>
    <lineage>
        <taxon>Eukaryota</taxon>
        <taxon>Viridiplantae</taxon>
        <taxon>Streptophyta</taxon>
        <taxon>Embryophyta</taxon>
        <taxon>Tracheophyta</taxon>
        <taxon>Spermatophyta</taxon>
        <taxon>Magnoliopsida</taxon>
        <taxon>Magnoliidae</taxon>
        <taxon>Laurales</taxon>
        <taxon>Lauraceae</taxon>
        <taxon>Persea</taxon>
    </lineage>
</organism>
<gene>
    <name evidence="1" type="ORF">MRB53_015962</name>
</gene>
<sequence>MAPVFSRNAWRCVWHMIQPAHEKIGVVDSQWVVHQAIPSLRNQGKAEKGKTRWQGVNKRCFNEWLEFETRLVNSDKEYFSEEHEGKDFQDMRLHGGLRLYRSTRTGQDGVAERQSLQQAFEEGGVPETQNPCGGSSRWRDGQLCYRFDNVGVTSE</sequence>
<name>A0ACC2M1D0_PERAE</name>
<proteinExistence type="predicted"/>
<reference evidence="1 2" key="1">
    <citation type="journal article" date="2022" name="Hortic Res">
        <title>A haplotype resolved chromosomal level avocado genome allows analysis of novel avocado genes.</title>
        <authorList>
            <person name="Nath O."/>
            <person name="Fletcher S.J."/>
            <person name="Hayward A."/>
            <person name="Shaw L.M."/>
            <person name="Masouleh A.K."/>
            <person name="Furtado A."/>
            <person name="Henry R.J."/>
            <person name="Mitter N."/>
        </authorList>
    </citation>
    <scope>NUCLEOTIDE SEQUENCE [LARGE SCALE GENOMIC DNA]</scope>
    <source>
        <strain evidence="2">cv. Hass</strain>
    </source>
</reference>
<dbReference type="EMBL" id="CM056813">
    <property type="protein sequence ID" value="KAJ8639268.1"/>
    <property type="molecule type" value="Genomic_DNA"/>
</dbReference>
<comment type="caution">
    <text evidence="1">The sequence shown here is derived from an EMBL/GenBank/DDBJ whole genome shotgun (WGS) entry which is preliminary data.</text>
</comment>
<dbReference type="Proteomes" id="UP001234297">
    <property type="component" value="Chromosome 5"/>
</dbReference>
<evidence type="ECO:0000313" key="2">
    <source>
        <dbReference type="Proteomes" id="UP001234297"/>
    </source>
</evidence>
<keyword evidence="2" id="KW-1185">Reference proteome</keyword>